<comment type="similarity">
    <text evidence="5 15">Belongs to the purine/pyrimidine phosphoribosyltransferase family.</text>
</comment>
<evidence type="ECO:0000256" key="8">
    <source>
        <dbReference type="ARBA" id="ARBA00022679"/>
    </source>
</evidence>
<evidence type="ECO:0000256" key="4">
    <source>
        <dbReference type="ARBA" id="ARBA00004676"/>
    </source>
</evidence>
<dbReference type="NCBIfam" id="TIGR01203">
    <property type="entry name" value="HGPRTase"/>
    <property type="match status" value="1"/>
</dbReference>
<dbReference type="PANTHER" id="PTHR43340">
    <property type="entry name" value="HYPOXANTHINE-GUANINE PHOSPHORIBOSYLTRANSFERASE"/>
    <property type="match status" value="1"/>
</dbReference>
<dbReference type="InterPro" id="IPR000836">
    <property type="entry name" value="PRTase_dom"/>
</dbReference>
<dbReference type="EC" id="2.4.2.8" evidence="15"/>
<reference evidence="17 18" key="1">
    <citation type="journal article" date="2011" name="PLoS ONE">
        <title>Core proteome of the minimal cell: comparative proteomics of three mollicute species.</title>
        <authorList>
            <person name="Fisunov G.Y."/>
            <person name="Alexeev D.G."/>
            <person name="Bazaleev N.A."/>
            <person name="Ladygina V.G."/>
            <person name="Galyamina M.A."/>
            <person name="Kondratov I.G."/>
            <person name="Zhukova N.A."/>
            <person name="Serebryakova M.V."/>
            <person name="Demina I.A."/>
            <person name="Govorun V.M."/>
        </authorList>
    </citation>
    <scope>NUCLEOTIDE SEQUENCE [LARGE SCALE GENOMIC DNA]</scope>
    <source>
        <strain evidence="17 18">S6</strain>
    </source>
</reference>
<evidence type="ECO:0000259" key="16">
    <source>
        <dbReference type="Pfam" id="PF00156"/>
    </source>
</evidence>
<evidence type="ECO:0000256" key="6">
    <source>
        <dbReference type="ARBA" id="ARBA00022490"/>
    </source>
</evidence>
<sequence length="181" mass="20433">MSKLNYTIEKILITNEQINEAAIKAANWINQTYKDDEIILVGILKGCIPFIGKIIDKIECEMILDFMTLSSFKGETKSQGTPKIVMDLAYDVMDKNVLLVEDIIDSGNTIKIVLDLLKQRGAKSVRLLTFLDKPSGREVDVKADYVCFEVPHGFLVGFGLDYKDKLRNLPYVAHMVSNDKK</sequence>
<dbReference type="RefSeq" id="WP_011113254.1">
    <property type="nucleotide sequence ID" value="NC_023030.2"/>
</dbReference>
<evidence type="ECO:0000256" key="5">
    <source>
        <dbReference type="ARBA" id="ARBA00008391"/>
    </source>
</evidence>
<dbReference type="HOGENOM" id="CLU_073615_0_1_14"/>
<dbReference type="UniPathway" id="UPA00591">
    <property type="reaction ID" value="UER00648"/>
</dbReference>
<dbReference type="GO" id="GO:0052657">
    <property type="term" value="F:guanine phosphoribosyltransferase activity"/>
    <property type="evidence" value="ECO:0007669"/>
    <property type="project" value="UniProtKB-ARBA"/>
</dbReference>
<dbReference type="SUPFAM" id="SSF53271">
    <property type="entry name" value="PRTase-like"/>
    <property type="match status" value="1"/>
</dbReference>
<evidence type="ECO:0000256" key="3">
    <source>
        <dbReference type="ARBA" id="ARBA00004669"/>
    </source>
</evidence>
<dbReference type="EMBL" id="CP006916">
    <property type="protein sequence ID" value="AHB99352.1"/>
    <property type="molecule type" value="Genomic_DNA"/>
</dbReference>
<dbReference type="PANTHER" id="PTHR43340:SF1">
    <property type="entry name" value="HYPOXANTHINE PHOSPHORIBOSYLTRANSFERASE"/>
    <property type="match status" value="1"/>
</dbReference>
<dbReference type="Pfam" id="PF00156">
    <property type="entry name" value="Pribosyltran"/>
    <property type="match status" value="1"/>
</dbReference>
<proteinExistence type="inferred from homology"/>
<dbReference type="GO" id="GO:0046100">
    <property type="term" value="P:hypoxanthine metabolic process"/>
    <property type="evidence" value="ECO:0007669"/>
    <property type="project" value="TreeGrafter"/>
</dbReference>
<dbReference type="GO" id="GO:0004422">
    <property type="term" value="F:hypoxanthine phosphoribosyltransferase activity"/>
    <property type="evidence" value="ECO:0007669"/>
    <property type="project" value="InterPro"/>
</dbReference>
<comment type="pathway">
    <text evidence="3 15">Purine metabolism; IMP biosynthesis via salvage pathway; IMP from hypoxanthine: step 1/1.</text>
</comment>
<dbReference type="GO" id="GO:0032263">
    <property type="term" value="P:GMP salvage"/>
    <property type="evidence" value="ECO:0007669"/>
    <property type="project" value="TreeGrafter"/>
</dbReference>
<evidence type="ECO:0000256" key="11">
    <source>
        <dbReference type="ARBA" id="ARBA00022741"/>
    </source>
</evidence>
<gene>
    <name evidence="17" type="primary">hpt</name>
    <name evidence="17" type="ORF">GCW_00135</name>
</gene>
<dbReference type="Gene3D" id="3.40.50.2020">
    <property type="match status" value="1"/>
</dbReference>
<dbReference type="FunFam" id="3.40.50.2020:FF:000006">
    <property type="entry name" value="Hypoxanthine phosphoribosyltransferase"/>
    <property type="match status" value="1"/>
</dbReference>
<evidence type="ECO:0000256" key="15">
    <source>
        <dbReference type="RuleBase" id="RU364099"/>
    </source>
</evidence>
<evidence type="ECO:0000256" key="13">
    <source>
        <dbReference type="ARBA" id="ARBA00048811"/>
    </source>
</evidence>
<dbReference type="GeneID" id="93509845"/>
<evidence type="ECO:0000256" key="14">
    <source>
        <dbReference type="ARBA" id="ARBA00049402"/>
    </source>
</evidence>
<evidence type="ECO:0000256" key="12">
    <source>
        <dbReference type="ARBA" id="ARBA00022842"/>
    </source>
</evidence>
<dbReference type="GO" id="GO:0000166">
    <property type="term" value="F:nucleotide binding"/>
    <property type="evidence" value="ECO:0007669"/>
    <property type="project" value="UniProtKB-KW"/>
</dbReference>
<dbReference type="GO" id="GO:0006178">
    <property type="term" value="P:guanine salvage"/>
    <property type="evidence" value="ECO:0007669"/>
    <property type="project" value="TreeGrafter"/>
</dbReference>
<evidence type="ECO:0000313" key="18">
    <source>
        <dbReference type="Proteomes" id="UP000018735"/>
    </source>
</evidence>
<evidence type="ECO:0000256" key="9">
    <source>
        <dbReference type="ARBA" id="ARBA00022723"/>
    </source>
</evidence>
<keyword evidence="7 15" id="KW-0328">Glycosyltransferase</keyword>
<dbReference type="GO" id="GO:0000287">
    <property type="term" value="F:magnesium ion binding"/>
    <property type="evidence" value="ECO:0007669"/>
    <property type="project" value="TreeGrafter"/>
</dbReference>
<name>A0A0F6CJT0_MYCGL</name>
<keyword evidence="12 15" id="KW-0460">Magnesium</keyword>
<keyword evidence="11 15" id="KW-0547">Nucleotide-binding</keyword>
<accession>A0A0F6CJT0</accession>
<evidence type="ECO:0000256" key="10">
    <source>
        <dbReference type="ARBA" id="ARBA00022726"/>
    </source>
</evidence>
<evidence type="ECO:0000256" key="2">
    <source>
        <dbReference type="ARBA" id="ARBA00004496"/>
    </source>
</evidence>
<dbReference type="GO" id="GO:0006166">
    <property type="term" value="P:purine ribonucleoside salvage"/>
    <property type="evidence" value="ECO:0007669"/>
    <property type="project" value="UniProtKB-KW"/>
</dbReference>
<comment type="pathway">
    <text evidence="4">Purine metabolism; GMP biosynthesis via salvage pathway; GMP from guanine: step 1/1.</text>
</comment>
<keyword evidence="8 15" id="KW-0808">Transferase</keyword>
<dbReference type="CDD" id="cd06223">
    <property type="entry name" value="PRTases_typeI"/>
    <property type="match status" value="1"/>
</dbReference>
<evidence type="ECO:0000256" key="1">
    <source>
        <dbReference type="ARBA" id="ARBA00001946"/>
    </source>
</evidence>
<dbReference type="Proteomes" id="UP000018735">
    <property type="component" value="Chromosome"/>
</dbReference>
<comment type="catalytic activity">
    <reaction evidence="14">
        <text>IMP + diphosphate = hypoxanthine + 5-phospho-alpha-D-ribose 1-diphosphate</text>
        <dbReference type="Rhea" id="RHEA:17973"/>
        <dbReference type="ChEBI" id="CHEBI:17368"/>
        <dbReference type="ChEBI" id="CHEBI:33019"/>
        <dbReference type="ChEBI" id="CHEBI:58017"/>
        <dbReference type="ChEBI" id="CHEBI:58053"/>
        <dbReference type="EC" id="2.4.2.8"/>
    </reaction>
    <physiologicalReaction direction="right-to-left" evidence="14">
        <dbReference type="Rhea" id="RHEA:17975"/>
    </physiologicalReaction>
</comment>
<dbReference type="GO" id="GO:0005829">
    <property type="term" value="C:cytosol"/>
    <property type="evidence" value="ECO:0007669"/>
    <property type="project" value="TreeGrafter"/>
</dbReference>
<keyword evidence="10 15" id="KW-0660">Purine salvage</keyword>
<dbReference type="KEGG" id="mgz:GCW_00135"/>
<dbReference type="GO" id="GO:0032264">
    <property type="term" value="P:IMP salvage"/>
    <property type="evidence" value="ECO:0007669"/>
    <property type="project" value="UniProtKB-UniPathway"/>
</dbReference>
<keyword evidence="9 15" id="KW-0479">Metal-binding</keyword>
<protein>
    <recommendedName>
        <fullName evidence="15">Hypoxanthine phosphoribosyltransferase</fullName>
        <ecNumber evidence="15">2.4.2.8</ecNumber>
    </recommendedName>
</protein>
<dbReference type="InterPro" id="IPR050408">
    <property type="entry name" value="HGPRT"/>
</dbReference>
<evidence type="ECO:0000256" key="7">
    <source>
        <dbReference type="ARBA" id="ARBA00022676"/>
    </source>
</evidence>
<dbReference type="InterPro" id="IPR005904">
    <property type="entry name" value="Hxn_phspho_trans"/>
</dbReference>
<dbReference type="InterPro" id="IPR029057">
    <property type="entry name" value="PRTase-like"/>
</dbReference>
<dbReference type="AlphaFoldDB" id="A0A0F6CJT0"/>
<comment type="catalytic activity">
    <reaction evidence="13">
        <text>GMP + diphosphate = guanine + 5-phospho-alpha-D-ribose 1-diphosphate</text>
        <dbReference type="Rhea" id="RHEA:25424"/>
        <dbReference type="ChEBI" id="CHEBI:16235"/>
        <dbReference type="ChEBI" id="CHEBI:33019"/>
        <dbReference type="ChEBI" id="CHEBI:58017"/>
        <dbReference type="ChEBI" id="CHEBI:58115"/>
        <dbReference type="EC" id="2.4.2.8"/>
    </reaction>
    <physiologicalReaction direction="right-to-left" evidence="13">
        <dbReference type="Rhea" id="RHEA:25426"/>
    </physiologicalReaction>
</comment>
<feature type="domain" description="Phosphoribosyltransferase" evidence="16">
    <location>
        <begin position="16"/>
        <end position="163"/>
    </location>
</feature>
<evidence type="ECO:0000313" key="17">
    <source>
        <dbReference type="EMBL" id="AHB99352.1"/>
    </source>
</evidence>
<organism evidence="17 18">
    <name type="scientific">Mycoplasmoides gallisepticum S6</name>
    <dbReference type="NCBI Taxonomy" id="1006581"/>
    <lineage>
        <taxon>Bacteria</taxon>
        <taxon>Bacillati</taxon>
        <taxon>Mycoplasmatota</taxon>
        <taxon>Mycoplasmoidales</taxon>
        <taxon>Mycoplasmoidaceae</taxon>
        <taxon>Mycoplasmoides</taxon>
    </lineage>
</organism>
<dbReference type="eggNOG" id="COG0634">
    <property type="taxonomic scope" value="Bacteria"/>
</dbReference>
<keyword evidence="6 15" id="KW-0963">Cytoplasm</keyword>
<comment type="cofactor">
    <cofactor evidence="1 15">
        <name>Mg(2+)</name>
        <dbReference type="ChEBI" id="CHEBI:18420"/>
    </cofactor>
</comment>
<comment type="subcellular location">
    <subcellularLocation>
        <location evidence="2 15">Cytoplasm</location>
    </subcellularLocation>
</comment>